<organism evidence="3 4">
    <name type="scientific">Nonomuraea maheshkhaliensis</name>
    <dbReference type="NCBI Taxonomy" id="419590"/>
    <lineage>
        <taxon>Bacteria</taxon>
        <taxon>Bacillati</taxon>
        <taxon>Actinomycetota</taxon>
        <taxon>Actinomycetes</taxon>
        <taxon>Streptosporangiales</taxon>
        <taxon>Streptosporangiaceae</taxon>
        <taxon>Nonomuraea</taxon>
    </lineage>
</organism>
<dbReference type="RefSeq" id="WP_346113636.1">
    <property type="nucleotide sequence ID" value="NZ_BAAAMU010000132.1"/>
</dbReference>
<keyword evidence="2" id="KW-0812">Transmembrane</keyword>
<feature type="transmembrane region" description="Helical" evidence="2">
    <location>
        <begin position="95"/>
        <end position="114"/>
    </location>
</feature>
<gene>
    <name evidence="3" type="ORF">GCM10009733_094740</name>
</gene>
<name>A0ABN2H7K3_9ACTN</name>
<sequence length="315" mass="33915">MSKRTFGTHNKNRGGTGRRGSSVTVIQTNVQYSYLRTAKITFYVVLAVVGIFAAVMSTYYLPPLAAVPIGLAAGALVGGLTAAIVAIWPVLRAIWWWLPEITLVLLVIGGWVYLQDQTNPFITGAAYASVIAGCGLVPASRRYTLALLWCLMVRHRLRTCFATFLPTDRHGHLPFIGWAKPIPVGERVWVWLRPGLSLDQIESQLGRIAAACWAASVTVTKARSTNSALIYLDIKRRDVLGGLVGSPLTEDLPTEIPASTRPVSPVPAQLDLADVPDTDDTAPSERPATRKAGRAPAATGTPAPAATDNPDLDWI</sequence>
<evidence type="ECO:0000256" key="2">
    <source>
        <dbReference type="SAM" id="Phobius"/>
    </source>
</evidence>
<feature type="transmembrane region" description="Helical" evidence="2">
    <location>
        <begin position="120"/>
        <end position="139"/>
    </location>
</feature>
<evidence type="ECO:0008006" key="5">
    <source>
        <dbReference type="Google" id="ProtNLM"/>
    </source>
</evidence>
<dbReference type="EMBL" id="BAAAMU010000132">
    <property type="protein sequence ID" value="GAA1683272.1"/>
    <property type="molecule type" value="Genomic_DNA"/>
</dbReference>
<feature type="transmembrane region" description="Helical" evidence="2">
    <location>
        <begin position="40"/>
        <end position="61"/>
    </location>
</feature>
<evidence type="ECO:0000313" key="3">
    <source>
        <dbReference type="EMBL" id="GAA1683272.1"/>
    </source>
</evidence>
<accession>A0ABN2H7K3</accession>
<proteinExistence type="predicted"/>
<comment type="caution">
    <text evidence="3">The sequence shown here is derived from an EMBL/GenBank/DDBJ whole genome shotgun (WGS) entry which is preliminary data.</text>
</comment>
<reference evidence="3 4" key="1">
    <citation type="journal article" date="2019" name="Int. J. Syst. Evol. Microbiol.">
        <title>The Global Catalogue of Microorganisms (GCM) 10K type strain sequencing project: providing services to taxonomists for standard genome sequencing and annotation.</title>
        <authorList>
            <consortium name="The Broad Institute Genomics Platform"/>
            <consortium name="The Broad Institute Genome Sequencing Center for Infectious Disease"/>
            <person name="Wu L."/>
            <person name="Ma J."/>
        </authorList>
    </citation>
    <scope>NUCLEOTIDE SEQUENCE [LARGE SCALE GENOMIC DNA]</scope>
    <source>
        <strain evidence="3 4">JCM 13929</strain>
    </source>
</reference>
<evidence type="ECO:0000256" key="1">
    <source>
        <dbReference type="SAM" id="MobiDB-lite"/>
    </source>
</evidence>
<keyword evidence="2" id="KW-1133">Transmembrane helix</keyword>
<feature type="transmembrane region" description="Helical" evidence="2">
    <location>
        <begin position="67"/>
        <end position="88"/>
    </location>
</feature>
<feature type="compositionally biased region" description="Low complexity" evidence="1">
    <location>
        <begin position="294"/>
        <end position="307"/>
    </location>
</feature>
<feature type="region of interest" description="Disordered" evidence="1">
    <location>
        <begin position="1"/>
        <end position="20"/>
    </location>
</feature>
<dbReference type="Proteomes" id="UP001500064">
    <property type="component" value="Unassembled WGS sequence"/>
</dbReference>
<keyword evidence="4" id="KW-1185">Reference proteome</keyword>
<feature type="region of interest" description="Disordered" evidence="1">
    <location>
        <begin position="251"/>
        <end position="315"/>
    </location>
</feature>
<evidence type="ECO:0000313" key="4">
    <source>
        <dbReference type="Proteomes" id="UP001500064"/>
    </source>
</evidence>
<protein>
    <recommendedName>
        <fullName evidence="5">PrgI family protein</fullName>
    </recommendedName>
</protein>
<keyword evidence="2" id="KW-0472">Membrane</keyword>